<proteinExistence type="predicted"/>
<name>A0A226EQJ8_FOLCA</name>
<feature type="compositionally biased region" description="Polar residues" evidence="1">
    <location>
        <begin position="264"/>
        <end position="278"/>
    </location>
</feature>
<accession>A0A226EQJ8</accession>
<keyword evidence="2" id="KW-0472">Membrane</keyword>
<dbReference type="Proteomes" id="UP000198287">
    <property type="component" value="Unassembled WGS sequence"/>
</dbReference>
<keyword evidence="4" id="KW-1185">Reference proteome</keyword>
<dbReference type="AlphaFoldDB" id="A0A226EQJ8"/>
<evidence type="ECO:0000313" key="4">
    <source>
        <dbReference type="Proteomes" id="UP000198287"/>
    </source>
</evidence>
<keyword evidence="2" id="KW-0812">Transmembrane</keyword>
<feature type="compositionally biased region" description="Basic and acidic residues" evidence="1">
    <location>
        <begin position="232"/>
        <end position="243"/>
    </location>
</feature>
<gene>
    <name evidence="3" type="ORF">Fcan01_04115</name>
</gene>
<feature type="transmembrane region" description="Helical" evidence="2">
    <location>
        <begin position="35"/>
        <end position="54"/>
    </location>
</feature>
<feature type="transmembrane region" description="Helical" evidence="2">
    <location>
        <begin position="74"/>
        <end position="98"/>
    </location>
</feature>
<keyword evidence="2" id="KW-1133">Transmembrane helix</keyword>
<dbReference type="EMBL" id="LNIX01000002">
    <property type="protein sequence ID" value="OXA59905.1"/>
    <property type="molecule type" value="Genomic_DNA"/>
</dbReference>
<feature type="region of interest" description="Disordered" evidence="1">
    <location>
        <begin position="223"/>
        <end position="278"/>
    </location>
</feature>
<reference evidence="3 4" key="1">
    <citation type="submission" date="2015-12" db="EMBL/GenBank/DDBJ databases">
        <title>The genome of Folsomia candida.</title>
        <authorList>
            <person name="Faddeeva A."/>
            <person name="Derks M.F."/>
            <person name="Anvar Y."/>
            <person name="Smit S."/>
            <person name="Van Straalen N."/>
            <person name="Roelofs D."/>
        </authorList>
    </citation>
    <scope>NUCLEOTIDE SEQUENCE [LARGE SCALE GENOMIC DNA]</scope>
    <source>
        <strain evidence="3 4">VU population</strain>
        <tissue evidence="3">Whole body</tissue>
    </source>
</reference>
<feature type="transmembrane region" description="Helical" evidence="2">
    <location>
        <begin position="110"/>
        <end position="133"/>
    </location>
</feature>
<protein>
    <submittedName>
        <fullName evidence="3">Uncharacterized protein</fullName>
    </submittedName>
</protein>
<organism evidence="3 4">
    <name type="scientific">Folsomia candida</name>
    <name type="common">Springtail</name>
    <dbReference type="NCBI Taxonomy" id="158441"/>
    <lineage>
        <taxon>Eukaryota</taxon>
        <taxon>Metazoa</taxon>
        <taxon>Ecdysozoa</taxon>
        <taxon>Arthropoda</taxon>
        <taxon>Hexapoda</taxon>
        <taxon>Collembola</taxon>
        <taxon>Entomobryomorpha</taxon>
        <taxon>Isotomoidea</taxon>
        <taxon>Isotomidae</taxon>
        <taxon>Proisotominae</taxon>
        <taxon>Folsomia</taxon>
    </lineage>
</organism>
<evidence type="ECO:0000256" key="1">
    <source>
        <dbReference type="SAM" id="MobiDB-lite"/>
    </source>
</evidence>
<sequence>MDIIYSTGLKPHLIKSYKDVDGKTRSGVRIWGWRLIQMIANICAFVAVTVAFWFVSSNHKGGVDRKSVIKVTIWFGIITFLTILTLSGLPLFLYAKYIRSKFTWEVTTGIYNMVFCHVIFYAMVLGCTDFFVLDVTDVNGPLGEDLCGVEVNRPRDNITTTTTTTPRPRPRITGMSIHTVPRPVFWTVFAAGAFCLIASLVHFFSALYPTPVPDKLRLQKVAPSNEAPTKVEPGKDSGIRGVDDMGGESGTTTVTEATMDESGMLSTTPSDQRGVPTT</sequence>
<comment type="caution">
    <text evidence="3">The sequence shown here is derived from an EMBL/GenBank/DDBJ whole genome shotgun (WGS) entry which is preliminary data.</text>
</comment>
<feature type="transmembrane region" description="Helical" evidence="2">
    <location>
        <begin position="184"/>
        <end position="208"/>
    </location>
</feature>
<evidence type="ECO:0000313" key="3">
    <source>
        <dbReference type="EMBL" id="OXA59905.1"/>
    </source>
</evidence>
<evidence type="ECO:0000256" key="2">
    <source>
        <dbReference type="SAM" id="Phobius"/>
    </source>
</evidence>